<dbReference type="Gene3D" id="2.10.25.10">
    <property type="entry name" value="Laminin"/>
    <property type="match status" value="1"/>
</dbReference>
<dbReference type="Gene3D" id="2.170.140.10">
    <property type="entry name" value="Chitin binding domain"/>
    <property type="match status" value="1"/>
</dbReference>
<dbReference type="InterPro" id="IPR051940">
    <property type="entry name" value="Chitin_bind-dev_reg"/>
</dbReference>
<feature type="region of interest" description="Disordered" evidence="7">
    <location>
        <begin position="38"/>
        <end position="57"/>
    </location>
</feature>
<dbReference type="InterPro" id="IPR002557">
    <property type="entry name" value="Chitin-bd_dom"/>
</dbReference>
<dbReference type="Proteomes" id="UP000549394">
    <property type="component" value="Unassembled WGS sequence"/>
</dbReference>
<dbReference type="InterPro" id="IPR036364">
    <property type="entry name" value="SEA_dom_sf"/>
</dbReference>
<sequence length="749" mass="82847">MRMTGKNPEKTASKRRDVTPDSRMLNFWRQHYASQKRQVAPNGCGTPTFTPPRCRQNPLNGQVPPFETDSTYGTLDHGSSSTNKAGIYVAPCANGKFNSLRANYRSRRSYEKRRKKKVFVVIGMATLGFLLILCSVLAYILYFTLTDGDRIEIENSPEEKGLRAVLILKITNFNYTVSMNSNDSSSFQTIAIPLCAKLKGIVTSETSLSELFHSCNIGKLSPGSVIANAQILFTNFVSGKHIKGIIIKELSQNSSYLGNFHIHASSISIVMKDSIKESVKTTSKPKNSSFARELTSTHQPTETTSNILNLTDSRTSLISRNTPEQTTHGPSTGTEIKLTASATTTATEKVKKHTTTSATTPKENSTFRQTTKFFTWQTTTSIDKTTNSTKTTISSIEPEESTTISENSSITGVDVKTTLRTTSENKETSREETAMTDYSNKDMHTKTTRVRTTDKTSNHSTFRDSSSFTSKKSMTTKKNVENTTRRVFFTKRDNSTSSTSYITSTTSGWFSINETTLSIDYSSYSTSIKKNPCHSNPCTNNGSCENLGNNSFKCHCASCLCFKHDFGPNCENSTINEAFNCSTKRDGYYSSPNSCSQFFQCNKGVRLNIDCPRGLVFNPEISKCDYIQNVACALDSLKELQIQNKTYSCKNNPCKSGSTCREIGQIGFECQCSENKCGCPNSGKLCDFGYSLDDSCLSKENSSDSVDCLQQIQCITGRLPPRGGCSIDLFYDHVQRMCVHNSSVSCAQT</sequence>
<reference evidence="12 13" key="1">
    <citation type="submission" date="2020-08" db="EMBL/GenBank/DDBJ databases">
        <authorList>
            <person name="Hejnol A."/>
        </authorList>
    </citation>
    <scope>NUCLEOTIDE SEQUENCE [LARGE SCALE GENOMIC DNA]</scope>
</reference>
<keyword evidence="4" id="KW-1015">Disulfide bond</keyword>
<dbReference type="InterPro" id="IPR000082">
    <property type="entry name" value="SEA_dom"/>
</dbReference>
<accession>A0A7I8VWH1</accession>
<dbReference type="GO" id="GO:0005576">
    <property type="term" value="C:extracellular region"/>
    <property type="evidence" value="ECO:0007669"/>
    <property type="project" value="InterPro"/>
</dbReference>
<keyword evidence="8" id="KW-0472">Membrane</keyword>
<evidence type="ECO:0000256" key="6">
    <source>
        <dbReference type="PROSITE-ProRule" id="PRU00076"/>
    </source>
</evidence>
<evidence type="ECO:0000259" key="10">
    <source>
        <dbReference type="PROSITE" id="PS50026"/>
    </source>
</evidence>
<keyword evidence="13" id="KW-1185">Reference proteome</keyword>
<dbReference type="InterPro" id="IPR036508">
    <property type="entry name" value="Chitin-bd_dom_sf"/>
</dbReference>
<evidence type="ECO:0000259" key="9">
    <source>
        <dbReference type="PROSITE" id="PS50024"/>
    </source>
</evidence>
<feature type="compositionally biased region" description="Low complexity" evidence="7">
    <location>
        <begin position="463"/>
        <end position="477"/>
    </location>
</feature>
<organism evidence="12 13">
    <name type="scientific">Dimorphilus gyrociliatus</name>
    <dbReference type="NCBI Taxonomy" id="2664684"/>
    <lineage>
        <taxon>Eukaryota</taxon>
        <taxon>Metazoa</taxon>
        <taxon>Spiralia</taxon>
        <taxon>Lophotrochozoa</taxon>
        <taxon>Annelida</taxon>
        <taxon>Polychaeta</taxon>
        <taxon>Polychaeta incertae sedis</taxon>
        <taxon>Dinophilidae</taxon>
        <taxon>Dimorphilus</taxon>
    </lineage>
</organism>
<dbReference type="PANTHER" id="PTHR23301:SF0">
    <property type="entry name" value="CHITIN-BINDING TYPE-2 DOMAIN-CONTAINING PROTEIN-RELATED"/>
    <property type="match status" value="1"/>
</dbReference>
<feature type="compositionally biased region" description="Polar residues" evidence="7">
    <location>
        <begin position="355"/>
        <end position="364"/>
    </location>
</feature>
<keyword evidence="8" id="KW-0812">Transmembrane</keyword>
<feature type="compositionally biased region" description="Basic and acidic residues" evidence="7">
    <location>
        <begin position="7"/>
        <end position="20"/>
    </location>
</feature>
<dbReference type="AlphaFoldDB" id="A0A7I8VWH1"/>
<feature type="compositionally biased region" description="Polar residues" evidence="7">
    <location>
        <begin position="281"/>
        <end position="347"/>
    </location>
</feature>
<keyword evidence="3" id="KW-0677">Repeat</keyword>
<feature type="domain" description="SEA" evidence="9">
    <location>
        <begin position="160"/>
        <end position="274"/>
    </location>
</feature>
<feature type="region of interest" description="Disordered" evidence="7">
    <location>
        <begin position="1"/>
        <end position="22"/>
    </location>
</feature>
<evidence type="ECO:0000256" key="4">
    <source>
        <dbReference type="ARBA" id="ARBA00023157"/>
    </source>
</evidence>
<dbReference type="PROSITE" id="PS50026">
    <property type="entry name" value="EGF_3"/>
    <property type="match status" value="1"/>
</dbReference>
<keyword evidence="2" id="KW-0732">Signal</keyword>
<protein>
    <submittedName>
        <fullName evidence="12">DgyrCDS8725</fullName>
    </submittedName>
</protein>
<evidence type="ECO:0000259" key="11">
    <source>
        <dbReference type="PROSITE" id="PS50940"/>
    </source>
</evidence>
<dbReference type="Pfam" id="PF01607">
    <property type="entry name" value="CBM_14"/>
    <property type="match status" value="1"/>
</dbReference>
<dbReference type="EMBL" id="CAJFCJ010000012">
    <property type="protein sequence ID" value="CAD5120149.1"/>
    <property type="molecule type" value="Genomic_DNA"/>
</dbReference>
<keyword evidence="5" id="KW-0325">Glycoprotein</keyword>
<gene>
    <name evidence="12" type="ORF">DGYR_LOCUS8281</name>
</gene>
<dbReference type="CDD" id="cd00054">
    <property type="entry name" value="EGF_CA"/>
    <property type="match status" value="1"/>
</dbReference>
<evidence type="ECO:0000256" key="3">
    <source>
        <dbReference type="ARBA" id="ARBA00022737"/>
    </source>
</evidence>
<dbReference type="SUPFAM" id="SSF57625">
    <property type="entry name" value="Invertebrate chitin-binding proteins"/>
    <property type="match status" value="1"/>
</dbReference>
<feature type="region of interest" description="Disordered" evidence="7">
    <location>
        <begin position="445"/>
        <end position="479"/>
    </location>
</feature>
<feature type="domain" description="Chitin-binding type-2" evidence="11">
    <location>
        <begin position="578"/>
        <end position="634"/>
    </location>
</feature>
<evidence type="ECO:0000313" key="13">
    <source>
        <dbReference type="Proteomes" id="UP000549394"/>
    </source>
</evidence>
<dbReference type="SMART" id="SM00494">
    <property type="entry name" value="ChtBD2"/>
    <property type="match status" value="2"/>
</dbReference>
<keyword evidence="1" id="KW-0147">Chitin-binding</keyword>
<comment type="caution">
    <text evidence="12">The sequence shown here is derived from an EMBL/GenBank/DDBJ whole genome shotgun (WGS) entry which is preliminary data.</text>
</comment>
<evidence type="ECO:0000313" key="12">
    <source>
        <dbReference type="EMBL" id="CAD5120149.1"/>
    </source>
</evidence>
<dbReference type="OrthoDB" id="6020543at2759"/>
<feature type="domain" description="Chitin-binding type-2" evidence="11">
    <location>
        <begin position="693"/>
        <end position="748"/>
    </location>
</feature>
<evidence type="ECO:0000256" key="5">
    <source>
        <dbReference type="ARBA" id="ARBA00023180"/>
    </source>
</evidence>
<feature type="region of interest" description="Disordered" evidence="7">
    <location>
        <begin position="281"/>
        <end position="366"/>
    </location>
</feature>
<dbReference type="InterPro" id="IPR000742">
    <property type="entry name" value="EGF"/>
</dbReference>
<evidence type="ECO:0000256" key="7">
    <source>
        <dbReference type="SAM" id="MobiDB-lite"/>
    </source>
</evidence>
<feature type="domain" description="EGF-like" evidence="10">
    <location>
        <begin position="529"/>
        <end position="560"/>
    </location>
</feature>
<feature type="transmembrane region" description="Helical" evidence="8">
    <location>
        <begin position="118"/>
        <end position="142"/>
    </location>
</feature>
<dbReference type="PROSITE" id="PS50940">
    <property type="entry name" value="CHIT_BIND_II"/>
    <property type="match status" value="2"/>
</dbReference>
<evidence type="ECO:0000256" key="1">
    <source>
        <dbReference type="ARBA" id="ARBA00022669"/>
    </source>
</evidence>
<evidence type="ECO:0000256" key="8">
    <source>
        <dbReference type="SAM" id="Phobius"/>
    </source>
</evidence>
<keyword evidence="8" id="KW-1133">Transmembrane helix</keyword>
<proteinExistence type="predicted"/>
<keyword evidence="6" id="KW-0245">EGF-like domain</keyword>
<dbReference type="SUPFAM" id="SSF82671">
    <property type="entry name" value="SEA domain"/>
    <property type="match status" value="1"/>
</dbReference>
<name>A0A7I8VWH1_9ANNE</name>
<comment type="caution">
    <text evidence="6">Lacks conserved residue(s) required for the propagation of feature annotation.</text>
</comment>
<feature type="compositionally biased region" description="Basic and acidic residues" evidence="7">
    <location>
        <begin position="445"/>
        <end position="457"/>
    </location>
</feature>
<dbReference type="PROSITE" id="PS50024">
    <property type="entry name" value="SEA"/>
    <property type="match status" value="1"/>
</dbReference>
<dbReference type="PANTHER" id="PTHR23301">
    <property type="entry name" value="CHITIN BINDING PERITROPHIN-A"/>
    <property type="match status" value="1"/>
</dbReference>
<evidence type="ECO:0000256" key="2">
    <source>
        <dbReference type="ARBA" id="ARBA00022729"/>
    </source>
</evidence>
<dbReference type="GO" id="GO:0008061">
    <property type="term" value="F:chitin binding"/>
    <property type="evidence" value="ECO:0007669"/>
    <property type="project" value="UniProtKB-KW"/>
</dbReference>